<dbReference type="EMBL" id="CAXLJL010000072">
    <property type="protein sequence ID" value="CAL5130733.1"/>
    <property type="molecule type" value="Genomic_DNA"/>
</dbReference>
<evidence type="ECO:0000256" key="2">
    <source>
        <dbReference type="SAM" id="MobiDB-lite"/>
    </source>
</evidence>
<keyword evidence="3" id="KW-0812">Transmembrane</keyword>
<evidence type="ECO:0000313" key="5">
    <source>
        <dbReference type="Proteomes" id="UP001497525"/>
    </source>
</evidence>
<comment type="similarity">
    <text evidence="1">Belongs to the DIPK family.</text>
</comment>
<dbReference type="AlphaFoldDB" id="A0AAV2SZV6"/>
<evidence type="ECO:0008006" key="6">
    <source>
        <dbReference type="Google" id="ProtNLM"/>
    </source>
</evidence>
<feature type="region of interest" description="Disordered" evidence="2">
    <location>
        <begin position="1"/>
        <end position="24"/>
    </location>
</feature>
<comment type="caution">
    <text evidence="4">The sequence shown here is derived from an EMBL/GenBank/DDBJ whole genome shotgun (WGS) entry which is preliminary data.</text>
</comment>
<evidence type="ECO:0000256" key="3">
    <source>
        <dbReference type="SAM" id="Phobius"/>
    </source>
</evidence>
<accession>A0AAV2SZV6</accession>
<dbReference type="InterPro" id="IPR020519">
    <property type="entry name" value="DIPK2A/B"/>
</dbReference>
<organism evidence="4 5">
    <name type="scientific">Calicophoron daubneyi</name>
    <name type="common">Rumen fluke</name>
    <name type="synonym">Paramphistomum daubneyi</name>
    <dbReference type="NCBI Taxonomy" id="300641"/>
    <lineage>
        <taxon>Eukaryota</taxon>
        <taxon>Metazoa</taxon>
        <taxon>Spiralia</taxon>
        <taxon>Lophotrochozoa</taxon>
        <taxon>Platyhelminthes</taxon>
        <taxon>Trematoda</taxon>
        <taxon>Digenea</taxon>
        <taxon>Plagiorchiida</taxon>
        <taxon>Pronocephalata</taxon>
        <taxon>Paramphistomoidea</taxon>
        <taxon>Paramphistomidae</taxon>
        <taxon>Calicophoron</taxon>
    </lineage>
</organism>
<sequence length="535" mass="59330">MEINQRTPLTTQVPEKTTASASAGKLSSRKRRPFSYRWMQVVLFCMIVFVLIFVGYVLSRFVPDNPTIDLQMLEVKKCPACAGQSMCPWFFRGDVSISGLYGSRLTHVLSSLPAMGIQATVGKYGAARKVYLRRLGAPASPEVVDKAVCRRGPQHGLEHASKNARARLRCIPHLSVYRWRPTNDPIEGSEGEPVDLLLHKEVVIAPLFSPGESPNNTAQLEKAWEKRVMPTAFAPATRCATDRMFSHLQSRFRDRTSFGAPTRWLRFDELMFLFHLAIDPQAIIAQGFSRAEGWPFPTYHGACGRWIAQDYHGVPIDRFCGSPIWLRLRILASILELPSRLERPTFTQSADGTLDPTAGYAIYLNNFDLPTMLAVDPASYNVTLVNFKHAIIVDTNMLKKYGAADAHTSDYNVPTAATDLVIQRMSIHKCLGDPQSSGDAGGTTPPCIKHTHADELCSHTRSDHNYWAICVTLLFGASASESPCKGLLYDTPSDLSATLYECAYSSGLGARREAVNRAQKIVADQMQSHPIPLGW</sequence>
<feature type="transmembrane region" description="Helical" evidence="3">
    <location>
        <begin position="38"/>
        <end position="58"/>
    </location>
</feature>
<dbReference type="PANTHER" id="PTHR32073">
    <property type="entry name" value="GH11358P"/>
    <property type="match status" value="1"/>
</dbReference>
<feature type="compositionally biased region" description="Polar residues" evidence="2">
    <location>
        <begin position="1"/>
        <end position="21"/>
    </location>
</feature>
<dbReference type="Proteomes" id="UP001497525">
    <property type="component" value="Unassembled WGS sequence"/>
</dbReference>
<evidence type="ECO:0000256" key="1">
    <source>
        <dbReference type="ARBA" id="ARBA00006338"/>
    </source>
</evidence>
<protein>
    <recommendedName>
        <fullName evidence="6">Deleted in autism protein 1</fullName>
    </recommendedName>
</protein>
<reference evidence="4" key="1">
    <citation type="submission" date="2024-06" db="EMBL/GenBank/DDBJ databases">
        <authorList>
            <person name="Liu X."/>
            <person name="Lenzi L."/>
            <person name="Haldenby T S."/>
            <person name="Uol C."/>
        </authorList>
    </citation>
    <scope>NUCLEOTIDE SEQUENCE</scope>
</reference>
<keyword evidence="3" id="KW-1133">Transmembrane helix</keyword>
<evidence type="ECO:0000313" key="4">
    <source>
        <dbReference type="EMBL" id="CAL5130733.1"/>
    </source>
</evidence>
<proteinExistence type="inferred from homology"/>
<keyword evidence="3" id="KW-0472">Membrane</keyword>
<dbReference type="PANTHER" id="PTHR32073:SF7">
    <property type="entry name" value="GH11358P"/>
    <property type="match status" value="1"/>
</dbReference>
<gene>
    <name evidence="4" type="ORF">CDAUBV1_LOCUS2897</name>
</gene>
<name>A0AAV2SZV6_CALDB</name>